<dbReference type="AlphaFoldDB" id="A0A290HUX8"/>
<gene>
    <name evidence="2" type="ORF">SJPD1_2358</name>
</gene>
<evidence type="ECO:0000313" key="3">
    <source>
        <dbReference type="Proteomes" id="UP000217349"/>
    </source>
</evidence>
<accession>A0A290HUX8</accession>
<keyword evidence="1" id="KW-0175">Coiled coil</keyword>
<dbReference type="KEGG" id="sulj:SJPD1_2358"/>
<dbReference type="OrthoDB" id="5340293at2"/>
<evidence type="ECO:0000313" key="2">
    <source>
        <dbReference type="EMBL" id="ATB70454.1"/>
    </source>
</evidence>
<proteinExistence type="predicted"/>
<organism evidence="2 3">
    <name type="scientific">Sulfurospirillum diekertiae</name>
    <dbReference type="NCBI Taxonomy" id="1854492"/>
    <lineage>
        <taxon>Bacteria</taxon>
        <taxon>Pseudomonadati</taxon>
        <taxon>Campylobacterota</taxon>
        <taxon>Epsilonproteobacteria</taxon>
        <taxon>Campylobacterales</taxon>
        <taxon>Sulfurospirillaceae</taxon>
        <taxon>Sulfurospirillum</taxon>
    </lineage>
</organism>
<feature type="coiled-coil region" evidence="1">
    <location>
        <begin position="26"/>
        <end position="53"/>
    </location>
</feature>
<name>A0A290HUX8_9BACT</name>
<dbReference type="EMBL" id="CP023275">
    <property type="protein sequence ID" value="ATB70454.1"/>
    <property type="molecule type" value="Genomic_DNA"/>
</dbReference>
<protein>
    <submittedName>
        <fullName evidence="2">Uncharacterized protein</fullName>
    </submittedName>
</protein>
<dbReference type="RefSeq" id="WP_096047324.1">
    <property type="nucleotide sequence ID" value="NZ_CP023275.1"/>
</dbReference>
<sequence length="79" mass="9110">MNGLKFIHSVKALFGISTPDEAGTKKQTIKELLQKLKLRRITLKKELKDESDLIKREAIHDSIKIIKKQIKKGKEILDE</sequence>
<dbReference type="Proteomes" id="UP000217349">
    <property type="component" value="Chromosome"/>
</dbReference>
<reference evidence="3" key="1">
    <citation type="submission" date="2017-09" db="EMBL/GenBank/DDBJ databases">
        <title>The complete genome of Sulfurospirillum sp. JPD-1.</title>
        <authorList>
            <person name="Goris T."/>
        </authorList>
    </citation>
    <scope>NUCLEOTIDE SEQUENCE [LARGE SCALE GENOMIC DNA]</scope>
    <source>
        <strain evidence="3">JPD-1</strain>
    </source>
</reference>
<evidence type="ECO:0000256" key="1">
    <source>
        <dbReference type="SAM" id="Coils"/>
    </source>
</evidence>